<feature type="chain" id="PRO_5007896500" evidence="1">
    <location>
        <begin position="19"/>
        <end position="156"/>
    </location>
</feature>
<proteinExistence type="predicted"/>
<dbReference type="Proteomes" id="UP000076744">
    <property type="component" value="Unassembled WGS sequence"/>
</dbReference>
<evidence type="ECO:0000313" key="3">
    <source>
        <dbReference type="Proteomes" id="UP000076744"/>
    </source>
</evidence>
<dbReference type="GeneID" id="30016771"/>
<accession>A0A168EAI2</accession>
<comment type="caution">
    <text evidence="2">The sequence shown here is derived from an EMBL/GenBank/DDBJ whole genome shotgun (WGS) entry which is preliminary data.</text>
</comment>
<dbReference type="AlphaFoldDB" id="A0A168EAI2"/>
<reference evidence="2 3" key="1">
    <citation type="journal article" date="2016" name="Genome Biol. Evol.">
        <title>Divergent and convergent evolution of fungal pathogenicity.</title>
        <authorList>
            <person name="Shang Y."/>
            <person name="Xiao G."/>
            <person name="Zheng P."/>
            <person name="Cen K."/>
            <person name="Zhan S."/>
            <person name="Wang C."/>
        </authorList>
    </citation>
    <scope>NUCLEOTIDE SEQUENCE [LARGE SCALE GENOMIC DNA]</scope>
    <source>
        <strain evidence="2 3">ARSEF 2679</strain>
    </source>
</reference>
<name>A0A168EAI2_CORFA</name>
<feature type="signal peptide" evidence="1">
    <location>
        <begin position="1"/>
        <end position="18"/>
    </location>
</feature>
<sequence length="156" mass="17278">MLPNFLVALLALTPAAAAAAAASGPDFRTRTRALGTFGVQRLRQVCGQPGCYTDLFVNGKTDYIPGAWSFDAHCQIRDDGAWTACDSQVPYTPPGRLFVKMDAWNKASQTYTLWFSAQYNEGDRVVNATARMEVERPVGWDVSQCRQMDVVSKEYI</sequence>
<keyword evidence="1" id="KW-0732">Signal</keyword>
<dbReference type="OrthoDB" id="4869779at2759"/>
<keyword evidence="3" id="KW-1185">Reference proteome</keyword>
<evidence type="ECO:0000313" key="2">
    <source>
        <dbReference type="EMBL" id="OAA73578.1"/>
    </source>
</evidence>
<dbReference type="EMBL" id="AZHB01000001">
    <property type="protein sequence ID" value="OAA73578.1"/>
    <property type="molecule type" value="Genomic_DNA"/>
</dbReference>
<gene>
    <name evidence="2" type="ORF">ISF_00479</name>
</gene>
<protein>
    <submittedName>
        <fullName evidence="2">Uncharacterized protein</fullName>
    </submittedName>
</protein>
<evidence type="ECO:0000256" key="1">
    <source>
        <dbReference type="SAM" id="SignalP"/>
    </source>
</evidence>
<dbReference type="RefSeq" id="XP_018708536.1">
    <property type="nucleotide sequence ID" value="XM_018844086.1"/>
</dbReference>
<organism evidence="2 3">
    <name type="scientific">Cordyceps fumosorosea (strain ARSEF 2679)</name>
    <name type="common">Isaria fumosorosea</name>
    <dbReference type="NCBI Taxonomy" id="1081104"/>
    <lineage>
        <taxon>Eukaryota</taxon>
        <taxon>Fungi</taxon>
        <taxon>Dikarya</taxon>
        <taxon>Ascomycota</taxon>
        <taxon>Pezizomycotina</taxon>
        <taxon>Sordariomycetes</taxon>
        <taxon>Hypocreomycetidae</taxon>
        <taxon>Hypocreales</taxon>
        <taxon>Cordycipitaceae</taxon>
        <taxon>Cordyceps</taxon>
    </lineage>
</organism>